<accession>A0A149Q2C0</accession>
<dbReference type="Proteomes" id="UP000075613">
    <property type="component" value="Unassembled WGS sequence"/>
</dbReference>
<name>A0A149Q2C0_9BURK</name>
<comment type="caution">
    <text evidence="1">The sequence shown here is derived from an EMBL/GenBank/DDBJ whole genome shotgun (WGS) entry which is preliminary data.</text>
</comment>
<dbReference type="AlphaFoldDB" id="A0A149Q2C0"/>
<evidence type="ECO:0000313" key="2">
    <source>
        <dbReference type="Proteomes" id="UP000075613"/>
    </source>
</evidence>
<reference evidence="1 2" key="1">
    <citation type="journal article" date="2015" name="Int. J. Syst. Evol. Microbiol.">
        <title>Burkholderia monticola sp. nov., isolated from mountain soil.</title>
        <authorList>
            <person name="Baek I."/>
            <person name="Seo B."/>
            <person name="Lee I."/>
            <person name="Yi H."/>
            <person name="Chun J."/>
        </authorList>
    </citation>
    <scope>NUCLEOTIDE SEQUENCE [LARGE SCALE GENOMIC DNA]</scope>
    <source>
        <strain evidence="1 2">JC2948</strain>
    </source>
</reference>
<evidence type="ECO:0000313" key="1">
    <source>
        <dbReference type="EMBL" id="KXU91337.1"/>
    </source>
</evidence>
<dbReference type="EMBL" id="LRBG01000001">
    <property type="protein sequence ID" value="KXU91337.1"/>
    <property type="molecule type" value="Genomic_DNA"/>
</dbReference>
<keyword evidence="2" id="KW-1185">Reference proteome</keyword>
<proteinExistence type="predicted"/>
<protein>
    <submittedName>
        <fullName evidence="1">Uncharacterized protein</fullName>
    </submittedName>
</protein>
<gene>
    <name evidence="1" type="ORF">CI15_01845</name>
</gene>
<dbReference type="STRING" id="1399968.CI15_01845"/>
<organism evidence="1 2">
    <name type="scientific">Paraburkholderia monticola</name>
    <dbReference type="NCBI Taxonomy" id="1399968"/>
    <lineage>
        <taxon>Bacteria</taxon>
        <taxon>Pseudomonadati</taxon>
        <taxon>Pseudomonadota</taxon>
        <taxon>Betaproteobacteria</taxon>
        <taxon>Burkholderiales</taxon>
        <taxon>Burkholderiaceae</taxon>
        <taxon>Paraburkholderia</taxon>
    </lineage>
</organism>
<sequence>MGRSVQDSVSEMPLWQFGGAQRFKGPGSADLAAWQRDRHMAPYPITVGLFGLSRDLVGRVP</sequence>